<reference evidence="4" key="1">
    <citation type="submission" date="2013-03" db="EMBL/GenBank/DDBJ databases">
        <authorList>
            <person name="Jeffery W."/>
            <person name="Warren W."/>
            <person name="Wilson R.K."/>
        </authorList>
    </citation>
    <scope>NUCLEOTIDE SEQUENCE</scope>
    <source>
        <strain evidence="4">female</strain>
    </source>
</reference>
<proteinExistence type="predicted"/>
<dbReference type="InterPro" id="IPR052338">
    <property type="entry name" value="Transposase_5"/>
</dbReference>
<name>A0A3B1JCI9_ASTMX</name>
<protein>
    <recommendedName>
        <fullName evidence="5">Tc1-like transposase DDE domain-containing protein</fullName>
    </recommendedName>
</protein>
<dbReference type="InterPro" id="IPR036397">
    <property type="entry name" value="RNaseH_sf"/>
</dbReference>
<evidence type="ECO:0000259" key="1">
    <source>
        <dbReference type="Pfam" id="PF01498"/>
    </source>
</evidence>
<dbReference type="Pfam" id="PF01498">
    <property type="entry name" value="HTH_Tnp_Tc3_2"/>
    <property type="match status" value="1"/>
</dbReference>
<dbReference type="PANTHER" id="PTHR23022:SF135">
    <property type="entry name" value="SI:DKEY-77F5.3"/>
    <property type="match status" value="1"/>
</dbReference>
<reference evidence="3" key="3">
    <citation type="submission" date="2025-08" db="UniProtKB">
        <authorList>
            <consortium name="Ensembl"/>
        </authorList>
    </citation>
    <scope>IDENTIFICATION</scope>
</reference>
<sequence length="295" mass="33868">MAPTREMSLLEEAVSKIWTKYKQHGMVVKAKRTGRPRKTSKRQDKQLKAICLENRKSTTKQMKHKWEEAGANVCDQTVRNRLKEMGFQYRKERQSWTVDDWMKVIFSDESRICIGQGDDAGTFVWCRSSEIYEEACLKKTTKFPQSLMIWGCMSGKGTGEMTVVNSSINAQVYIDILDSFLIPSIEQMFGDNEIIFQDDNASCHRAKTVKAFLGERHIQSMSWPANSPDLNPIENLWWKLKKMVHKKAPTCKADLATAIKESWHQIDAEYCLSLIKSMPQRLKAVIKAKGGATKY</sequence>
<dbReference type="InterPro" id="IPR002492">
    <property type="entry name" value="Transposase_Tc1-like"/>
</dbReference>
<dbReference type="Pfam" id="PF13358">
    <property type="entry name" value="DDE_3"/>
    <property type="match status" value="1"/>
</dbReference>
<dbReference type="PANTHER" id="PTHR23022">
    <property type="entry name" value="TRANSPOSABLE ELEMENT-RELATED"/>
    <property type="match status" value="1"/>
</dbReference>
<evidence type="ECO:0000313" key="4">
    <source>
        <dbReference type="Proteomes" id="UP000018467"/>
    </source>
</evidence>
<dbReference type="SUPFAM" id="SSF46689">
    <property type="entry name" value="Homeodomain-like"/>
    <property type="match status" value="1"/>
</dbReference>
<dbReference type="InterPro" id="IPR009057">
    <property type="entry name" value="Homeodomain-like_sf"/>
</dbReference>
<dbReference type="GO" id="GO:0015074">
    <property type="term" value="P:DNA integration"/>
    <property type="evidence" value="ECO:0007669"/>
    <property type="project" value="InterPro"/>
</dbReference>
<dbReference type="Proteomes" id="UP000018467">
    <property type="component" value="Unassembled WGS sequence"/>
</dbReference>
<feature type="domain" description="Transposase Tc1-like" evidence="1">
    <location>
        <begin position="45"/>
        <end position="94"/>
    </location>
</feature>
<dbReference type="GO" id="GO:0006313">
    <property type="term" value="P:DNA transposition"/>
    <property type="evidence" value="ECO:0007669"/>
    <property type="project" value="InterPro"/>
</dbReference>
<dbReference type="Gene3D" id="3.30.420.10">
    <property type="entry name" value="Ribonuclease H-like superfamily/Ribonuclease H"/>
    <property type="match status" value="1"/>
</dbReference>
<dbReference type="Ensembl" id="ENSAMXT00000034981.1">
    <property type="protein sequence ID" value="ENSAMXP00000040082.1"/>
    <property type="gene ID" value="ENSAMXG00000030268.1"/>
</dbReference>
<dbReference type="InParanoid" id="A0A3B1JCI9"/>
<dbReference type="InterPro" id="IPR038717">
    <property type="entry name" value="Tc1-like_DDE_dom"/>
</dbReference>
<evidence type="ECO:0000313" key="3">
    <source>
        <dbReference type="Ensembl" id="ENSAMXP00000040082.1"/>
    </source>
</evidence>
<reference evidence="4" key="2">
    <citation type="journal article" date="2014" name="Nat. Commun.">
        <title>The cavefish genome reveals candidate genes for eye loss.</title>
        <authorList>
            <person name="McGaugh S.E."/>
            <person name="Gross J.B."/>
            <person name="Aken B."/>
            <person name="Blin M."/>
            <person name="Borowsky R."/>
            <person name="Chalopin D."/>
            <person name="Hinaux H."/>
            <person name="Jeffery W.R."/>
            <person name="Keene A."/>
            <person name="Ma L."/>
            <person name="Minx P."/>
            <person name="Murphy D."/>
            <person name="O'Quin K.E."/>
            <person name="Retaux S."/>
            <person name="Rohner N."/>
            <person name="Searle S.M."/>
            <person name="Stahl B.A."/>
            <person name="Tabin C."/>
            <person name="Volff J.N."/>
            <person name="Yoshizawa M."/>
            <person name="Warren W.C."/>
        </authorList>
    </citation>
    <scope>NUCLEOTIDE SEQUENCE [LARGE SCALE GENOMIC DNA]</scope>
    <source>
        <strain evidence="4">female</strain>
    </source>
</reference>
<accession>A0A3B1JCI9</accession>
<evidence type="ECO:0008006" key="5">
    <source>
        <dbReference type="Google" id="ProtNLM"/>
    </source>
</evidence>
<dbReference type="GO" id="GO:0003677">
    <property type="term" value="F:DNA binding"/>
    <property type="evidence" value="ECO:0007669"/>
    <property type="project" value="InterPro"/>
</dbReference>
<reference evidence="3" key="4">
    <citation type="submission" date="2025-09" db="UniProtKB">
        <authorList>
            <consortium name="Ensembl"/>
        </authorList>
    </citation>
    <scope>IDENTIFICATION</scope>
</reference>
<dbReference type="GeneTree" id="ENSGT01150000286933"/>
<feature type="domain" description="Tc1-like transposase DDE" evidence="2">
    <location>
        <begin position="104"/>
        <end position="249"/>
    </location>
</feature>
<organism evidence="3 4">
    <name type="scientific">Astyanax mexicanus</name>
    <name type="common">Blind cave fish</name>
    <name type="synonym">Astyanax fasciatus mexicanus</name>
    <dbReference type="NCBI Taxonomy" id="7994"/>
    <lineage>
        <taxon>Eukaryota</taxon>
        <taxon>Metazoa</taxon>
        <taxon>Chordata</taxon>
        <taxon>Craniata</taxon>
        <taxon>Vertebrata</taxon>
        <taxon>Euteleostomi</taxon>
        <taxon>Actinopterygii</taxon>
        <taxon>Neopterygii</taxon>
        <taxon>Teleostei</taxon>
        <taxon>Ostariophysi</taxon>
        <taxon>Characiformes</taxon>
        <taxon>Characoidei</taxon>
        <taxon>Acestrorhamphidae</taxon>
        <taxon>Acestrorhamphinae</taxon>
        <taxon>Astyanax</taxon>
    </lineage>
</organism>
<dbReference type="AlphaFoldDB" id="A0A3B1JCI9"/>
<evidence type="ECO:0000259" key="2">
    <source>
        <dbReference type="Pfam" id="PF13358"/>
    </source>
</evidence>
<keyword evidence="4" id="KW-1185">Reference proteome</keyword>